<dbReference type="RefSeq" id="WP_281911895.1">
    <property type="nucleotide sequence ID" value="NZ_AP026966.1"/>
</dbReference>
<dbReference type="EMBL" id="AP026966">
    <property type="protein sequence ID" value="BDT56930.1"/>
    <property type="molecule type" value="Genomic_DNA"/>
</dbReference>
<reference evidence="3" key="1">
    <citation type="submission" date="2022-11" db="EMBL/GenBank/DDBJ databases">
        <title>Isolation and characterization of PLA-degrading bacterium Massilia sp. from Antarctic soil.</title>
        <authorList>
            <person name="Sato K."/>
            <person name="Gomez-Fuentes C."/>
            <person name="Ahmad S.A."/>
            <person name="Zulkharnain A."/>
        </authorList>
    </citation>
    <scope>NUCLEOTIDE SEQUENCE</scope>
    <source>
        <strain evidence="3">N-3</strain>
    </source>
</reference>
<feature type="signal peptide" evidence="1">
    <location>
        <begin position="1"/>
        <end position="23"/>
    </location>
</feature>
<gene>
    <name evidence="3" type="ORF">MasN3_04240</name>
</gene>
<feature type="domain" description="Putative auto-transporter adhesin head GIN" evidence="2">
    <location>
        <begin position="38"/>
        <end position="239"/>
    </location>
</feature>
<dbReference type="Proteomes" id="UP001163336">
    <property type="component" value="Chromosome"/>
</dbReference>
<protein>
    <recommendedName>
        <fullName evidence="2">Putative auto-transporter adhesin head GIN domain-containing protein</fullName>
    </recommendedName>
</protein>
<evidence type="ECO:0000313" key="4">
    <source>
        <dbReference type="Proteomes" id="UP001163336"/>
    </source>
</evidence>
<proteinExistence type="predicted"/>
<feature type="chain" id="PRO_5045078125" description="Putative auto-transporter adhesin head GIN domain-containing protein" evidence="1">
    <location>
        <begin position="24"/>
        <end position="255"/>
    </location>
</feature>
<dbReference type="Pfam" id="PF10988">
    <property type="entry name" value="DUF2807"/>
    <property type="match status" value="1"/>
</dbReference>
<evidence type="ECO:0000256" key="1">
    <source>
        <dbReference type="SAM" id="SignalP"/>
    </source>
</evidence>
<name>A0ABM8C177_9BURK</name>
<keyword evidence="4" id="KW-1185">Reference proteome</keyword>
<dbReference type="Gene3D" id="2.160.20.120">
    <property type="match status" value="1"/>
</dbReference>
<dbReference type="InterPro" id="IPR021255">
    <property type="entry name" value="DUF2807"/>
</dbReference>
<evidence type="ECO:0000313" key="3">
    <source>
        <dbReference type="EMBL" id="BDT56930.1"/>
    </source>
</evidence>
<sequence length="255" mass="26446">MKKLLSAAAVAATLALVASPVIADELVRENRSVDARVTKVKLDGIVDLVLRQGNTPSLVVSGDRRYVQRITTAQRGDTLEIGTESFNTRRGDMSEKLRAELTVPNLAEFTSQGVGTSTVTGFSGNAIQVALDGAGSVTMNSNYRNIDARLGGVGGLALNGVSAERVDLNLRGAGRISVNGESKLLRAKLAGVGSLEAQGLRAESVDLDMTGLGGATVHATRAAEIDLSGLGSATVYGNPATRNANTNGIGKVSWR</sequence>
<evidence type="ECO:0000259" key="2">
    <source>
        <dbReference type="Pfam" id="PF10988"/>
    </source>
</evidence>
<organism evidence="3 4">
    <name type="scientific">Massilia varians</name>
    <dbReference type="NCBI Taxonomy" id="457921"/>
    <lineage>
        <taxon>Bacteria</taxon>
        <taxon>Pseudomonadati</taxon>
        <taxon>Pseudomonadota</taxon>
        <taxon>Betaproteobacteria</taxon>
        <taxon>Burkholderiales</taxon>
        <taxon>Oxalobacteraceae</taxon>
        <taxon>Telluria group</taxon>
        <taxon>Massilia</taxon>
    </lineage>
</organism>
<keyword evidence="1" id="KW-0732">Signal</keyword>
<accession>A0ABM8C177</accession>